<evidence type="ECO:0000313" key="2">
    <source>
        <dbReference type="Proteomes" id="UP000323974"/>
    </source>
</evidence>
<organism evidence="1 2">
    <name type="scientific">Haemophilus parahaemolyticus</name>
    <dbReference type="NCBI Taxonomy" id="735"/>
    <lineage>
        <taxon>Bacteria</taxon>
        <taxon>Pseudomonadati</taxon>
        <taxon>Pseudomonadota</taxon>
        <taxon>Gammaproteobacteria</taxon>
        <taxon>Pasteurellales</taxon>
        <taxon>Pasteurellaceae</taxon>
        <taxon>Haemophilus</taxon>
    </lineage>
</organism>
<name>A0AAE6MN57_HAEPH</name>
<reference evidence="1 2" key="1">
    <citation type="submission" date="2019-04" db="EMBL/GenBank/DDBJ databases">
        <title>Complete Genome and Methylome Analysis of Haemophilus haemolyticus NEB129.</title>
        <authorList>
            <person name="Fomenkov A."/>
            <person name="Roberts R.J."/>
            <person name="Anton B.P."/>
            <person name="Vincze T."/>
        </authorList>
    </citation>
    <scope>NUCLEOTIDE SEQUENCE [LARGE SCALE GENOMIC DNA]</scope>
    <source>
        <strain evidence="1 2">NEB129</strain>
    </source>
</reference>
<dbReference type="GeneID" id="78223587"/>
<accession>A0AAE6MN57</accession>
<dbReference type="AlphaFoldDB" id="A0AAE6MN57"/>
<gene>
    <name evidence="1" type="ORF">E5Q53_00635</name>
</gene>
<dbReference type="KEGG" id="hpaa:E5Q53_00635"/>
<sequence length="114" mass="12934">MDELKPSPLYWDLLVTDEDLSLDVAGMAMRCNNQDSIAQDMKHCLLESGLVTDLIGARSRILRNDIYLQMMLLLEEDERLVAGSIDIVEEKIDRLRISADTVEWGKVQIALNIT</sequence>
<protein>
    <submittedName>
        <fullName evidence="1">DUF2590 family protein</fullName>
    </submittedName>
</protein>
<dbReference type="Proteomes" id="UP000323974">
    <property type="component" value="Chromosome"/>
</dbReference>
<proteinExistence type="predicted"/>
<dbReference type="RefSeq" id="WP_005706335.1">
    <property type="nucleotide sequence ID" value="NZ_CP038817.1"/>
</dbReference>
<dbReference type="EMBL" id="CP038817">
    <property type="protein sequence ID" value="QEN10082.1"/>
    <property type="molecule type" value="Genomic_DNA"/>
</dbReference>
<evidence type="ECO:0000313" key="1">
    <source>
        <dbReference type="EMBL" id="QEN10082.1"/>
    </source>
</evidence>
<dbReference type="Pfam" id="PF10761">
    <property type="entry name" value="DUF2590"/>
    <property type="match status" value="1"/>
</dbReference>
<dbReference type="InterPro" id="IPR019697">
    <property type="entry name" value="Phage_HP1_Orf28"/>
</dbReference>